<keyword evidence="1" id="KW-0812">Transmembrane</keyword>
<feature type="transmembrane region" description="Helical" evidence="1">
    <location>
        <begin position="17"/>
        <end position="39"/>
    </location>
</feature>
<accession>A0ABZ0I7R7</accession>
<feature type="transmembrane region" description="Helical" evidence="1">
    <location>
        <begin position="89"/>
        <end position="114"/>
    </location>
</feature>
<keyword evidence="3" id="KW-1185">Reference proteome</keyword>
<organism evidence="2 3">
    <name type="scientific">Congregibacter brevis</name>
    <dbReference type="NCBI Taxonomy" id="3081201"/>
    <lineage>
        <taxon>Bacteria</taxon>
        <taxon>Pseudomonadati</taxon>
        <taxon>Pseudomonadota</taxon>
        <taxon>Gammaproteobacteria</taxon>
        <taxon>Cellvibrionales</taxon>
        <taxon>Halieaceae</taxon>
        <taxon>Congregibacter</taxon>
    </lineage>
</organism>
<dbReference type="EMBL" id="CP136865">
    <property type="protein sequence ID" value="WOJ95557.1"/>
    <property type="molecule type" value="Genomic_DNA"/>
</dbReference>
<evidence type="ECO:0000313" key="3">
    <source>
        <dbReference type="Proteomes" id="UP001626549"/>
    </source>
</evidence>
<dbReference type="RefSeq" id="WP_407326255.1">
    <property type="nucleotide sequence ID" value="NZ_CP136865.1"/>
</dbReference>
<evidence type="ECO:0000256" key="1">
    <source>
        <dbReference type="SAM" id="Phobius"/>
    </source>
</evidence>
<protein>
    <submittedName>
        <fullName evidence="2">Uncharacterized protein</fullName>
    </submittedName>
</protein>
<keyword evidence="1" id="KW-0472">Membrane</keyword>
<evidence type="ECO:0000313" key="2">
    <source>
        <dbReference type="EMBL" id="WOJ95557.1"/>
    </source>
</evidence>
<reference evidence="2 3" key="1">
    <citation type="submission" date="2023-10" db="EMBL/GenBank/DDBJ databases">
        <title>Two novel species belonging to the OM43/NOR5 clade.</title>
        <authorList>
            <person name="Park M."/>
        </authorList>
    </citation>
    <scope>NUCLEOTIDE SEQUENCE [LARGE SCALE GENOMIC DNA]</scope>
    <source>
        <strain evidence="2 3">IMCC45268</strain>
    </source>
</reference>
<feature type="transmembrane region" description="Helical" evidence="1">
    <location>
        <begin position="121"/>
        <end position="139"/>
    </location>
</feature>
<name>A0ABZ0I7R7_9GAMM</name>
<gene>
    <name evidence="2" type="ORF">R0137_09855</name>
</gene>
<feature type="transmembrane region" description="Helical" evidence="1">
    <location>
        <begin position="46"/>
        <end position="69"/>
    </location>
</feature>
<keyword evidence="1" id="KW-1133">Transmembrane helix</keyword>
<dbReference type="Proteomes" id="UP001626549">
    <property type="component" value="Chromosome"/>
</dbReference>
<sequence>MTEGLQANYMVAVAEQISFVSAFLGGVSATILFTVIIFISDKRLVAFLIALSALSACSLLVSVISGWRLTIGLHPNLPFTPDPEKIEMLWNFLIAGYGLGVNSLILSIGLSGWIRSYRTGAITSAIAALSILIFATTSIY</sequence>
<proteinExistence type="predicted"/>